<feature type="disulfide bond" evidence="6">
    <location>
        <begin position="93"/>
        <end position="102"/>
    </location>
</feature>
<dbReference type="PANTHER" id="PTHR12916:SF4">
    <property type="entry name" value="UNINFLATABLE, ISOFORM C"/>
    <property type="match status" value="1"/>
</dbReference>
<feature type="domain" description="EGF-like" evidence="8">
    <location>
        <begin position="28"/>
        <end position="65"/>
    </location>
</feature>
<evidence type="ECO:0000256" key="1">
    <source>
        <dbReference type="ARBA" id="ARBA00022536"/>
    </source>
</evidence>
<keyword evidence="1 6" id="KW-0245">EGF-like domain</keyword>
<dbReference type="AlphaFoldDB" id="A0A816H5E7"/>
<dbReference type="GO" id="GO:0005509">
    <property type="term" value="F:calcium ion binding"/>
    <property type="evidence" value="ECO:0007669"/>
    <property type="project" value="InterPro"/>
</dbReference>
<sequence>MTSINSLTTTLMPIYILIILSWFNHLTMSEVCTPDVCNKHGTCIPNNSNSFTCKCDAGFVGSTCNQELDECASNPCLNNGTCTDLENGFLCRCPPEWNGTVCAEPK</sequence>
<keyword evidence="3" id="KW-0677">Repeat</keyword>
<feature type="domain" description="EGF-like" evidence="8">
    <location>
        <begin position="67"/>
        <end position="103"/>
    </location>
</feature>
<evidence type="ECO:0000256" key="6">
    <source>
        <dbReference type="PROSITE-ProRule" id="PRU00076"/>
    </source>
</evidence>
<keyword evidence="7" id="KW-0812">Transmembrane</keyword>
<evidence type="ECO:0000256" key="3">
    <source>
        <dbReference type="ARBA" id="ARBA00022737"/>
    </source>
</evidence>
<keyword evidence="2" id="KW-0732">Signal</keyword>
<evidence type="ECO:0000256" key="2">
    <source>
        <dbReference type="ARBA" id="ARBA00022729"/>
    </source>
</evidence>
<dbReference type="PROSITE" id="PS01187">
    <property type="entry name" value="EGF_CA"/>
    <property type="match status" value="1"/>
</dbReference>
<dbReference type="PROSITE" id="PS00022">
    <property type="entry name" value="EGF_1"/>
    <property type="match status" value="2"/>
</dbReference>
<dbReference type="EMBL" id="CAJNOR010015820">
    <property type="protein sequence ID" value="CAF1683348.1"/>
    <property type="molecule type" value="Genomic_DNA"/>
</dbReference>
<dbReference type="Gene3D" id="2.10.25.10">
    <property type="entry name" value="Laminin"/>
    <property type="match status" value="2"/>
</dbReference>
<evidence type="ECO:0000256" key="4">
    <source>
        <dbReference type="ARBA" id="ARBA00023157"/>
    </source>
</evidence>
<organism evidence="9 10">
    <name type="scientific">Adineta ricciae</name>
    <name type="common">Rotifer</name>
    <dbReference type="NCBI Taxonomy" id="249248"/>
    <lineage>
        <taxon>Eukaryota</taxon>
        <taxon>Metazoa</taxon>
        <taxon>Spiralia</taxon>
        <taxon>Gnathifera</taxon>
        <taxon>Rotifera</taxon>
        <taxon>Eurotatoria</taxon>
        <taxon>Bdelloidea</taxon>
        <taxon>Adinetida</taxon>
        <taxon>Adinetidae</taxon>
        <taxon>Adineta</taxon>
    </lineage>
</organism>
<evidence type="ECO:0000313" key="9">
    <source>
        <dbReference type="EMBL" id="CAF1683348.1"/>
    </source>
</evidence>
<dbReference type="PRINTS" id="PR00010">
    <property type="entry name" value="EGFBLOOD"/>
</dbReference>
<reference evidence="9" key="1">
    <citation type="submission" date="2021-02" db="EMBL/GenBank/DDBJ databases">
        <authorList>
            <person name="Nowell W R."/>
        </authorList>
    </citation>
    <scope>NUCLEOTIDE SEQUENCE</scope>
</reference>
<feature type="transmembrane region" description="Helical" evidence="7">
    <location>
        <begin position="6"/>
        <end position="23"/>
    </location>
</feature>
<dbReference type="InterPro" id="IPR000742">
    <property type="entry name" value="EGF"/>
</dbReference>
<dbReference type="PROSITE" id="PS00010">
    <property type="entry name" value="ASX_HYDROXYL"/>
    <property type="match status" value="1"/>
</dbReference>
<dbReference type="InterPro" id="IPR018097">
    <property type="entry name" value="EGF_Ca-bd_CS"/>
</dbReference>
<evidence type="ECO:0000256" key="5">
    <source>
        <dbReference type="ARBA" id="ARBA00023180"/>
    </source>
</evidence>
<keyword evidence="7" id="KW-1133">Transmembrane helix</keyword>
<dbReference type="Pfam" id="PF00008">
    <property type="entry name" value="EGF"/>
    <property type="match status" value="2"/>
</dbReference>
<dbReference type="SMART" id="SM00179">
    <property type="entry name" value="EGF_CA"/>
    <property type="match status" value="2"/>
</dbReference>
<dbReference type="PROSITE" id="PS01186">
    <property type="entry name" value="EGF_2"/>
    <property type="match status" value="1"/>
</dbReference>
<keyword evidence="10" id="KW-1185">Reference proteome</keyword>
<keyword evidence="7" id="KW-0472">Membrane</keyword>
<evidence type="ECO:0000313" key="10">
    <source>
        <dbReference type="Proteomes" id="UP000663828"/>
    </source>
</evidence>
<dbReference type="PANTHER" id="PTHR12916">
    <property type="entry name" value="CYTOCHROME C OXIDASE POLYPEPTIDE VIC-2"/>
    <property type="match status" value="1"/>
</dbReference>
<evidence type="ECO:0000259" key="8">
    <source>
        <dbReference type="PROSITE" id="PS50026"/>
    </source>
</evidence>
<feature type="disulfide bond" evidence="6">
    <location>
        <begin position="55"/>
        <end position="64"/>
    </location>
</feature>
<comment type="caution">
    <text evidence="6">Lacks conserved residue(s) required for the propagation of feature annotation.</text>
</comment>
<dbReference type="CDD" id="cd00054">
    <property type="entry name" value="EGF_CA"/>
    <property type="match status" value="1"/>
</dbReference>
<accession>A0A816H5E7</accession>
<proteinExistence type="predicted"/>
<dbReference type="SMART" id="SM00181">
    <property type="entry name" value="EGF"/>
    <property type="match status" value="2"/>
</dbReference>
<keyword evidence="4 6" id="KW-1015">Disulfide bond</keyword>
<keyword evidence="5" id="KW-0325">Glycoprotein</keyword>
<dbReference type="InterPro" id="IPR001881">
    <property type="entry name" value="EGF-like_Ca-bd_dom"/>
</dbReference>
<dbReference type="SUPFAM" id="SSF57196">
    <property type="entry name" value="EGF/Laminin"/>
    <property type="match status" value="2"/>
</dbReference>
<name>A0A816H5E7_ADIRI</name>
<evidence type="ECO:0000256" key="7">
    <source>
        <dbReference type="SAM" id="Phobius"/>
    </source>
</evidence>
<dbReference type="Proteomes" id="UP000663828">
    <property type="component" value="Unassembled WGS sequence"/>
</dbReference>
<feature type="non-terminal residue" evidence="9">
    <location>
        <position position="1"/>
    </location>
</feature>
<gene>
    <name evidence="9" type="ORF">XAT740_LOCUS61175</name>
</gene>
<dbReference type="FunFam" id="2.10.25.10:FF:000122">
    <property type="entry name" value="Protein crumbs homolog 2"/>
    <property type="match status" value="1"/>
</dbReference>
<comment type="caution">
    <text evidence="9">The sequence shown here is derived from an EMBL/GenBank/DDBJ whole genome shotgun (WGS) entry which is preliminary data.</text>
</comment>
<dbReference type="InterPro" id="IPR000152">
    <property type="entry name" value="EGF-type_Asp/Asn_hydroxyl_site"/>
</dbReference>
<protein>
    <recommendedName>
        <fullName evidence="8">EGF-like domain-containing protein</fullName>
    </recommendedName>
</protein>
<dbReference type="PROSITE" id="PS50026">
    <property type="entry name" value="EGF_3"/>
    <property type="match status" value="2"/>
</dbReference>